<protein>
    <submittedName>
        <fullName evidence="1">Uncharacterized protein</fullName>
    </submittedName>
</protein>
<proteinExistence type="predicted"/>
<reference evidence="1" key="2">
    <citation type="journal article" date="2015" name="Fish Shellfish Immunol.">
        <title>Early steps in the European eel (Anguilla anguilla)-Vibrio vulnificus interaction in the gills: Role of the RtxA13 toxin.</title>
        <authorList>
            <person name="Callol A."/>
            <person name="Pajuelo D."/>
            <person name="Ebbesson L."/>
            <person name="Teles M."/>
            <person name="MacKenzie S."/>
            <person name="Amaro C."/>
        </authorList>
    </citation>
    <scope>NUCLEOTIDE SEQUENCE</scope>
</reference>
<organism evidence="1">
    <name type="scientific">Anguilla anguilla</name>
    <name type="common">European freshwater eel</name>
    <name type="synonym">Muraena anguilla</name>
    <dbReference type="NCBI Taxonomy" id="7936"/>
    <lineage>
        <taxon>Eukaryota</taxon>
        <taxon>Metazoa</taxon>
        <taxon>Chordata</taxon>
        <taxon>Craniata</taxon>
        <taxon>Vertebrata</taxon>
        <taxon>Euteleostomi</taxon>
        <taxon>Actinopterygii</taxon>
        <taxon>Neopterygii</taxon>
        <taxon>Teleostei</taxon>
        <taxon>Anguilliformes</taxon>
        <taxon>Anguillidae</taxon>
        <taxon>Anguilla</taxon>
    </lineage>
</organism>
<dbReference type="EMBL" id="GBXM01057952">
    <property type="protein sequence ID" value="JAH50625.1"/>
    <property type="molecule type" value="Transcribed_RNA"/>
</dbReference>
<name>A0A0E9TCJ3_ANGAN</name>
<dbReference type="AlphaFoldDB" id="A0A0E9TCJ3"/>
<accession>A0A0E9TCJ3</accession>
<sequence>MCQIEAPGELSVCPSTSSASISLRGAGHKWFFCRTESNTSPLKTDRKRPVYV</sequence>
<reference evidence="1" key="1">
    <citation type="submission" date="2014-11" db="EMBL/GenBank/DDBJ databases">
        <authorList>
            <person name="Amaro Gonzalez C."/>
        </authorList>
    </citation>
    <scope>NUCLEOTIDE SEQUENCE</scope>
</reference>
<evidence type="ECO:0000313" key="1">
    <source>
        <dbReference type="EMBL" id="JAH50625.1"/>
    </source>
</evidence>